<dbReference type="SUPFAM" id="SSF81631">
    <property type="entry name" value="PAP/OAS1 substrate-binding domain"/>
    <property type="match status" value="1"/>
</dbReference>
<accession>A0A6V7VC40</accession>
<comment type="caution">
    <text evidence="11">The sequence shown here is derived from an EMBL/GenBank/DDBJ whole genome shotgun (WGS) entry which is preliminary data.</text>
</comment>
<dbReference type="Gene3D" id="3.30.460.10">
    <property type="entry name" value="Beta Polymerase, domain 2"/>
    <property type="match status" value="1"/>
</dbReference>
<dbReference type="InterPro" id="IPR007012">
    <property type="entry name" value="PolA_pol_cen_dom"/>
</dbReference>
<gene>
    <name evidence="11" type="ORF">MENT_LOCUS23441</name>
</gene>
<keyword evidence="5" id="KW-0808">Transferase</keyword>
<evidence type="ECO:0000313" key="12">
    <source>
        <dbReference type="Proteomes" id="UP000580250"/>
    </source>
</evidence>
<dbReference type="GO" id="GO:0005524">
    <property type="term" value="F:ATP binding"/>
    <property type="evidence" value="ECO:0007669"/>
    <property type="project" value="UniProtKB-KW"/>
</dbReference>
<dbReference type="Pfam" id="PF04928">
    <property type="entry name" value="PAP_central"/>
    <property type="match status" value="1"/>
</dbReference>
<dbReference type="AlphaFoldDB" id="A0A6V7VC40"/>
<evidence type="ECO:0000256" key="8">
    <source>
        <dbReference type="ARBA" id="ARBA00023242"/>
    </source>
</evidence>
<evidence type="ECO:0000256" key="3">
    <source>
        <dbReference type="ARBA" id="ARBA00012388"/>
    </source>
</evidence>
<keyword evidence="8" id="KW-0539">Nucleus</keyword>
<keyword evidence="7" id="KW-0067">ATP-binding</keyword>
<dbReference type="PANTHER" id="PTHR10682">
    <property type="entry name" value="POLY A POLYMERASE"/>
    <property type="match status" value="1"/>
</dbReference>
<evidence type="ECO:0000313" key="11">
    <source>
        <dbReference type="EMBL" id="CAD2171914.1"/>
    </source>
</evidence>
<dbReference type="GO" id="GO:0006397">
    <property type="term" value="P:mRNA processing"/>
    <property type="evidence" value="ECO:0007669"/>
    <property type="project" value="UniProtKB-KW"/>
</dbReference>
<name>A0A6V7VC40_MELEN</name>
<evidence type="ECO:0000256" key="9">
    <source>
        <dbReference type="ARBA" id="ARBA00048830"/>
    </source>
</evidence>
<comment type="subcellular location">
    <subcellularLocation>
        <location evidence="1">Nucleus</location>
    </subcellularLocation>
</comment>
<dbReference type="Proteomes" id="UP000580250">
    <property type="component" value="Unassembled WGS sequence"/>
</dbReference>
<sequence>MRILFSLYHANLLIKIKNENKQIYEEFSKFLQKTIGAKTRLRRLLLGTEVGAIHKKYPLLDLPIYPNEYSDLIPLVNIDLDQTEILDRLADYYIEGLTNLDEDANLKIFYSASILAQTYFIDEPKEKLNKTKKNKKNKKKCSKNQKFDENKWINYKKEMFVRVDSLIDEDLEYCISVGIGELNFLYYLINFKKMVAKEEFNLTDKLTNIKEQLNIIRTTHQDIFSTLIVENLQFSKRYEKIEEKQEIGKLMYDILIQVSDENSENEYVRCPEDDKDITYKEETQLIREYLTWPKDVHLNLIHASSLALHYEIKIREIIKQSKDSELRTKIIQDLLRILKIKDPKEKLCRLYFILDGDIKKLLNYEEYDEWSDYLKEFELKIYVVGPTLESTMYSKENIDVTTSNIIFLYDLNKNGLEKIIFNYLEFLIAKYPDMQIFFCNNGRTIEERYEYLTLFKERLINLIGIEQFKKLEIKYPEILRIDFMEKNVTISYYEQYVQHPLDSSISIEAIKSLNTRFLLGKITYQYSLIDIIVEENNYLHNIFKERLDWAINKAYHKFNGGFYSDEKLCFMVEFIKILEKCMKIAITNPNQAALLINIWTGAFCRREQILKKALMEVQELVSSLHFNFLKDLSSQILQKCTQPGMLSKLDLLSPNVTIQEFYEVDKPQVADKNELINNLVDSFKKLKLEEGLSTENNENKIENSKSPFKIKDDKKAEILESNTKSLPEKPEMIEQKINIGEDTISEDLEDEKLEGAKIEEQKTDKKPIMKHLEDKIIKSSKGKTWKKDKKEEINKIIKEDDELTRNNELTVFVENNELIDVLKEKKHWKNIRKSNFIIDRTVSLEEAIADIKRIVELWNKNAFTLISGSYLLNINSVESDVDFIVVLPFNYTDNNGKFVTKIMLDDEFMGSKSECNFDKREECSEKGSLYCVLCESKATSWLRKITTGVSEINATIHNYSFDLAFVAYPWERNSEQILNFIKSEESLNEIDNFILNFTEQFGTNLQFDRFGMINSLSGYRATIRINELIAENKNKFRLVLLTLKLWARNHFIYNGKLGFFSGTSLVILVTKIIVDFNSTKMTIYQILAKFFDVYTYKKINNIDDDSNNKQKIEEHLETELEPISIIEETNKNIEELREAIDWNETKERESRNKLYINNNEVLRDQIIETQKFLEKAISPYVKQILEKEINGKQLLLEKVLEKNSKMEKHTKLVWPIITPGLPKQNAGFNINMSTRKIIWREMKGGKHIRDSVFHILPNLILPKLPSLNF</sequence>
<evidence type="ECO:0000256" key="1">
    <source>
        <dbReference type="ARBA" id="ARBA00004123"/>
    </source>
</evidence>
<dbReference type="Gene3D" id="1.10.1410.10">
    <property type="match status" value="1"/>
</dbReference>
<evidence type="ECO:0000256" key="7">
    <source>
        <dbReference type="ARBA" id="ARBA00022840"/>
    </source>
</evidence>
<evidence type="ECO:0000256" key="4">
    <source>
        <dbReference type="ARBA" id="ARBA00022664"/>
    </source>
</evidence>
<dbReference type="EMBL" id="CAJEWN010000192">
    <property type="protein sequence ID" value="CAD2171914.1"/>
    <property type="molecule type" value="Genomic_DNA"/>
</dbReference>
<organism evidence="11 12">
    <name type="scientific">Meloidogyne enterolobii</name>
    <name type="common">Root-knot nematode worm</name>
    <name type="synonym">Meloidogyne mayaguensis</name>
    <dbReference type="NCBI Taxonomy" id="390850"/>
    <lineage>
        <taxon>Eukaryota</taxon>
        <taxon>Metazoa</taxon>
        <taxon>Ecdysozoa</taxon>
        <taxon>Nematoda</taxon>
        <taxon>Chromadorea</taxon>
        <taxon>Rhabditida</taxon>
        <taxon>Tylenchina</taxon>
        <taxon>Tylenchomorpha</taxon>
        <taxon>Tylenchoidea</taxon>
        <taxon>Meloidogynidae</taxon>
        <taxon>Meloidogyninae</taxon>
        <taxon>Meloidogyne</taxon>
    </lineage>
</organism>
<dbReference type="EC" id="2.7.7.19" evidence="3"/>
<dbReference type="GO" id="GO:1990817">
    <property type="term" value="F:poly(A) RNA polymerase activity"/>
    <property type="evidence" value="ECO:0007669"/>
    <property type="project" value="UniProtKB-EC"/>
</dbReference>
<feature type="domain" description="Poly(A) polymerase central" evidence="10">
    <location>
        <begin position="1035"/>
        <end position="1096"/>
    </location>
</feature>
<dbReference type="InterPro" id="IPR043519">
    <property type="entry name" value="NT_sf"/>
</dbReference>
<proteinExistence type="inferred from homology"/>
<dbReference type="OrthoDB" id="10263155at2759"/>
<keyword evidence="6" id="KW-0547">Nucleotide-binding</keyword>
<evidence type="ECO:0000256" key="5">
    <source>
        <dbReference type="ARBA" id="ARBA00022679"/>
    </source>
</evidence>
<protein>
    <recommendedName>
        <fullName evidence="3">polynucleotide adenylyltransferase</fullName>
        <ecNumber evidence="3">2.7.7.19</ecNumber>
    </recommendedName>
</protein>
<comment type="catalytic activity">
    <reaction evidence="9">
        <text>RNA(n) + ATP = RNA(n)-3'-adenine ribonucleotide + diphosphate</text>
        <dbReference type="Rhea" id="RHEA:11332"/>
        <dbReference type="Rhea" id="RHEA-COMP:14527"/>
        <dbReference type="Rhea" id="RHEA-COMP:17347"/>
        <dbReference type="ChEBI" id="CHEBI:30616"/>
        <dbReference type="ChEBI" id="CHEBI:33019"/>
        <dbReference type="ChEBI" id="CHEBI:140395"/>
        <dbReference type="ChEBI" id="CHEBI:173115"/>
        <dbReference type="EC" id="2.7.7.19"/>
    </reaction>
</comment>
<dbReference type="PANTHER" id="PTHR10682:SF10">
    <property type="entry name" value="POLYNUCLEOTIDE ADENYLYLTRANSFERASE"/>
    <property type="match status" value="1"/>
</dbReference>
<dbReference type="GO" id="GO:0005634">
    <property type="term" value="C:nucleus"/>
    <property type="evidence" value="ECO:0007669"/>
    <property type="project" value="UniProtKB-SubCell"/>
</dbReference>
<keyword evidence="4" id="KW-0507">mRNA processing</keyword>
<comment type="similarity">
    <text evidence="2">Belongs to the poly(A) polymerase family.</text>
</comment>
<evidence type="ECO:0000256" key="2">
    <source>
        <dbReference type="ARBA" id="ARBA00010912"/>
    </source>
</evidence>
<evidence type="ECO:0000256" key="6">
    <source>
        <dbReference type="ARBA" id="ARBA00022741"/>
    </source>
</evidence>
<evidence type="ECO:0000259" key="10">
    <source>
        <dbReference type="Pfam" id="PF04928"/>
    </source>
</evidence>
<reference evidence="11 12" key="1">
    <citation type="submission" date="2020-08" db="EMBL/GenBank/DDBJ databases">
        <authorList>
            <person name="Koutsovoulos G."/>
            <person name="Danchin GJ E."/>
        </authorList>
    </citation>
    <scope>NUCLEOTIDE SEQUENCE [LARGE SCALE GENOMIC DNA]</scope>
</reference>